<feature type="coiled-coil region" evidence="1">
    <location>
        <begin position="456"/>
        <end position="487"/>
    </location>
</feature>
<keyword evidence="4" id="KW-1185">Reference proteome</keyword>
<dbReference type="AlphaFoldDB" id="A0A8S1VZ49"/>
<comment type="caution">
    <text evidence="3">The sequence shown here is derived from an EMBL/GenBank/DDBJ whole genome shotgun (WGS) entry which is preliminary data.</text>
</comment>
<dbReference type="Proteomes" id="UP000689195">
    <property type="component" value="Unassembled WGS sequence"/>
</dbReference>
<dbReference type="PROSITE" id="PS50011">
    <property type="entry name" value="PROTEIN_KINASE_DOM"/>
    <property type="match status" value="1"/>
</dbReference>
<feature type="domain" description="Protein kinase" evidence="2">
    <location>
        <begin position="1"/>
        <end position="103"/>
    </location>
</feature>
<gene>
    <name evidence="3" type="ORF">PPENT_87.1.T0750185</name>
</gene>
<sequence length="843" mass="102323">MQQSDFIILSIAYLANEIQNNQQKDKLEDVWHLGVIWYQMLTGKIIIKNSNNQQIQQNIHLQIEQNGNQIDQKIKNLLQQMLVIESQNRITFDQLIQQLSLYYSNQTNFNFQNLQYNFNDQRALNNYNLQLDLEKLENQFKQEMYQLRKKKQISMKKAMIDIIQDEIYQNFFLLQDFNSDKQAHYLNEKCDKFVNYKQSNIEKWLRKDNLFLQIQQQFQVYINELILYQKEKIEQRWLVKEKQIEREMIWQIKQQLLLEYKLQIFQQENQNRQTESFQSFQQTIIKNVQNQLNILSEYLNNSIIQKQKQQKYIEFKDILTMIQQDLNQQQFLAVEIIIKLQRQLINITIDIDSLYQEIELEQLGNKLQRDKITILNKSKNLLREYFIKVDYEILILGELRKRNSLTMGYIQQDHYLDHKIKTLNLQNQHLIQEERLLSQVYQNQQIDNMLFQIQQIKFFNEKINKFINQLEQEAKQFQSERQMFQIIGQNNLQKDLEDLINHMIYQLNLMEIYFQVGDLCCKDINEIKKQYENNNDLLLILNRQSYDLQECQKQLKLNNLVIQSNLSRFDQKEFFKQNCSKVYQQTLENFTYKIQEIIYLKEQVRNRFQFYEDEDFFKQIIESWNQVKTQKEQIKNMLQDIKETQITIQTNKDLLQEQIQKIKGLIIKIKFQHQLKPSFAQIQTFNKKYVQNQSTYLDLLTLVIYIKLYYNSIFLNLYLSLKSNNLEKLNLQSQVQNQVIIDKKRSIKNGIEESRQKQAQIHNMMEEYLKCLQKKNEAFEITKLQQDYNSISYQNQTLKDEIIQIIKVKLKGCLNDQQLINQLINNKKIFEISSLFCYNLVIE</sequence>
<dbReference type="InterPro" id="IPR000719">
    <property type="entry name" value="Prot_kinase_dom"/>
</dbReference>
<accession>A0A8S1VZ49</accession>
<protein>
    <recommendedName>
        <fullName evidence="2">Protein kinase domain-containing protein</fullName>
    </recommendedName>
</protein>
<dbReference type="PANTHER" id="PTHR24362:SF309">
    <property type="entry name" value="PROTEIN KINASE DOMAIN-CONTAINING PROTEIN"/>
    <property type="match status" value="1"/>
</dbReference>
<evidence type="ECO:0000256" key="1">
    <source>
        <dbReference type="SAM" id="Coils"/>
    </source>
</evidence>
<reference evidence="3" key="1">
    <citation type="submission" date="2021-01" db="EMBL/GenBank/DDBJ databases">
        <authorList>
            <consortium name="Genoscope - CEA"/>
            <person name="William W."/>
        </authorList>
    </citation>
    <scope>NUCLEOTIDE SEQUENCE</scope>
</reference>
<organism evidence="3 4">
    <name type="scientific">Paramecium pentaurelia</name>
    <dbReference type="NCBI Taxonomy" id="43138"/>
    <lineage>
        <taxon>Eukaryota</taxon>
        <taxon>Sar</taxon>
        <taxon>Alveolata</taxon>
        <taxon>Ciliophora</taxon>
        <taxon>Intramacronucleata</taxon>
        <taxon>Oligohymenophorea</taxon>
        <taxon>Peniculida</taxon>
        <taxon>Parameciidae</taxon>
        <taxon>Paramecium</taxon>
    </lineage>
</organism>
<dbReference type="Pfam" id="PF00069">
    <property type="entry name" value="Pkinase"/>
    <property type="match status" value="1"/>
</dbReference>
<evidence type="ECO:0000313" key="3">
    <source>
        <dbReference type="EMBL" id="CAD8181069.1"/>
    </source>
</evidence>
<evidence type="ECO:0000259" key="2">
    <source>
        <dbReference type="PROSITE" id="PS50011"/>
    </source>
</evidence>
<dbReference type="GO" id="GO:0004672">
    <property type="term" value="F:protein kinase activity"/>
    <property type="evidence" value="ECO:0007669"/>
    <property type="project" value="InterPro"/>
</dbReference>
<name>A0A8S1VZ49_9CILI</name>
<dbReference type="PANTHER" id="PTHR24362">
    <property type="entry name" value="SERINE/THREONINE-PROTEIN KINASE NEK"/>
    <property type="match status" value="1"/>
</dbReference>
<dbReference type="EMBL" id="CAJJDO010000075">
    <property type="protein sequence ID" value="CAD8181069.1"/>
    <property type="molecule type" value="Genomic_DNA"/>
</dbReference>
<keyword evidence="1" id="KW-0175">Coiled coil</keyword>
<dbReference type="GO" id="GO:0005524">
    <property type="term" value="F:ATP binding"/>
    <property type="evidence" value="ECO:0007669"/>
    <property type="project" value="InterPro"/>
</dbReference>
<proteinExistence type="predicted"/>
<evidence type="ECO:0000313" key="4">
    <source>
        <dbReference type="Proteomes" id="UP000689195"/>
    </source>
</evidence>